<dbReference type="EMBL" id="VMGK01000001">
    <property type="protein sequence ID" value="TSC93501.1"/>
    <property type="molecule type" value="Genomic_DNA"/>
</dbReference>
<protein>
    <submittedName>
        <fullName evidence="2">Uncharacterized protein</fullName>
    </submittedName>
</protein>
<sequence length="223" mass="25125">MANPTFFERIGFGEVIREQKQREVENELYARKIQPHPTARAPQPPPQQTKPVRLRGSAEKVFREVFKSEPGWRGKPNPKTLPLDILFGPVPSNRYSARNGEGRSPRPQATEGVVEFRNWIPGHRGKVVIHREQLSGEEYASALAEAKAIWACPELHHKYEGKLVSHRQPAPAPPTLPEWLRISASAIQPAIEATSQPQRLTSQILELCPKLLDFRLAMGRKGS</sequence>
<accession>A0A554LKV5</accession>
<dbReference type="Proteomes" id="UP000315689">
    <property type="component" value="Unassembled WGS sequence"/>
</dbReference>
<name>A0A554LKV5_9BACT</name>
<reference evidence="2 3" key="1">
    <citation type="submission" date="2017-07" db="EMBL/GenBank/DDBJ databases">
        <title>Mechanisms for carbon and nitrogen cycling indicate functional differentiation within the Candidate Phyla Radiation.</title>
        <authorList>
            <person name="Danczak R.E."/>
            <person name="Johnston M.D."/>
            <person name="Kenah C."/>
            <person name="Slattery M."/>
            <person name="Wrighton K.C."/>
            <person name="Wilkins M.J."/>
        </authorList>
    </citation>
    <scope>NUCLEOTIDE SEQUENCE [LARGE SCALE GENOMIC DNA]</scope>
    <source>
        <strain evidence="2">Licking1014_7</strain>
    </source>
</reference>
<evidence type="ECO:0000313" key="3">
    <source>
        <dbReference type="Proteomes" id="UP000315689"/>
    </source>
</evidence>
<proteinExistence type="predicted"/>
<evidence type="ECO:0000313" key="2">
    <source>
        <dbReference type="EMBL" id="TSC93501.1"/>
    </source>
</evidence>
<organism evidence="2 3">
    <name type="scientific">Candidatus Berkelbacteria bacterium Licking1014_7</name>
    <dbReference type="NCBI Taxonomy" id="2017147"/>
    <lineage>
        <taxon>Bacteria</taxon>
        <taxon>Candidatus Berkelbacteria</taxon>
    </lineage>
</organism>
<dbReference type="AlphaFoldDB" id="A0A554LKV5"/>
<gene>
    <name evidence="2" type="ORF">CEN89_38</name>
</gene>
<evidence type="ECO:0000256" key="1">
    <source>
        <dbReference type="SAM" id="MobiDB-lite"/>
    </source>
</evidence>
<comment type="caution">
    <text evidence="2">The sequence shown here is derived from an EMBL/GenBank/DDBJ whole genome shotgun (WGS) entry which is preliminary data.</text>
</comment>
<feature type="region of interest" description="Disordered" evidence="1">
    <location>
        <begin position="31"/>
        <end position="55"/>
    </location>
</feature>